<keyword evidence="5" id="KW-0238">DNA-binding</keyword>
<dbReference type="Gene3D" id="3.40.1170.10">
    <property type="entry name" value="DNA repair protein MutS, domain I"/>
    <property type="match status" value="1"/>
</dbReference>
<evidence type="ECO:0000256" key="1">
    <source>
        <dbReference type="ARBA" id="ARBA00006271"/>
    </source>
</evidence>
<dbReference type="SUPFAM" id="SSF48334">
    <property type="entry name" value="DNA repair protein MutS, domain III"/>
    <property type="match status" value="1"/>
</dbReference>
<comment type="similarity">
    <text evidence="1">Belongs to the DNA mismatch repair MutS family.</text>
</comment>
<protein>
    <recommendedName>
        <fullName evidence="9">DNA mismatch repair proteins mutS family domain-containing protein</fullName>
    </recommendedName>
</protein>
<name>A0A6C0D2I5_9ZZZZ</name>
<organism evidence="8">
    <name type="scientific">viral metagenome</name>
    <dbReference type="NCBI Taxonomy" id="1070528"/>
    <lineage>
        <taxon>unclassified sequences</taxon>
        <taxon>metagenomes</taxon>
        <taxon>organismal metagenomes</taxon>
    </lineage>
</organism>
<evidence type="ECO:0000256" key="2">
    <source>
        <dbReference type="ARBA" id="ARBA00022741"/>
    </source>
</evidence>
<dbReference type="SMART" id="SM00533">
    <property type="entry name" value="MUTSd"/>
    <property type="match status" value="1"/>
</dbReference>
<dbReference type="InterPro" id="IPR007696">
    <property type="entry name" value="DNA_mismatch_repair_MutS_core"/>
</dbReference>
<evidence type="ECO:0000256" key="4">
    <source>
        <dbReference type="ARBA" id="ARBA00022840"/>
    </source>
</evidence>
<keyword evidence="4" id="KW-0067">ATP-binding</keyword>
<evidence type="ECO:0000256" key="5">
    <source>
        <dbReference type="ARBA" id="ARBA00023125"/>
    </source>
</evidence>
<dbReference type="GO" id="GO:0030983">
    <property type="term" value="F:mismatched DNA binding"/>
    <property type="evidence" value="ECO:0007669"/>
    <property type="project" value="InterPro"/>
</dbReference>
<evidence type="ECO:0000256" key="3">
    <source>
        <dbReference type="ARBA" id="ARBA00022763"/>
    </source>
</evidence>
<feature type="domain" description="DNA mismatch repair proteins mutS family" evidence="7">
    <location>
        <begin position="694"/>
        <end position="888"/>
    </location>
</feature>
<dbReference type="PIRSF" id="PIRSF037677">
    <property type="entry name" value="DNA_mis_repair_Msh6"/>
    <property type="match status" value="1"/>
</dbReference>
<sequence>MSSCSSSISFTPLLKYYFEEQQKVEKEYGKCTVLCFMVGKFYEIYELEGKGFAQLVSEKCNIILTRKNKNLELSPSNPYMCGFPVISLCKYIKRLHTMGYTVAVYDQNQNSEKDEDGISISRSLSGVYTPSSPVDLMFSNFGGNEMDQNNNNNSSNGLFCIWKEQVNDVVSNHGRKRNMLYNGYSVYIEFQSGEVIADTWSSSTLSSWRSEALLLMERYHPREIYMYPGMEEEQELWKRKEGVKLIPPLQTQDWDLRYQAHVLEKVFLVEKSETLNLNLQIHEKLHLERCPEWTAMFVHLLNYLYQHHPLLVFRLKPPVFSPSLHHVRCNQDVFHELNIFSGSPSLFMLTDKTCTSWGSRLWRRQLMTPTTNTINLERRWCNIQELLEKSKEERVMIKKSLQTLPTDPWILWRQWECKKYSSPLTMIQKMYSILHHVVDCIHSKNMYIPSFQQINDQPFYHLSLSRLGDAILYFENVLVMEIMEGQTAESLSPPVLVWRSSQPIKQEMEKEWETCKRKMTDSDYLSWFDVKWKEEEEEIYLQLPNANAKKRMYTRKAEAEKILREHRWYSVGTKWFHPDLVEAKQQYLEKCKVQSLQDKVEQEQCMEEFYNLYSPLMEEIWYWMGHWDVVQSCTQVCWEYRYVKPRILDQKETRQLQTTQLRHPILERVHEHVQFIGNDLKLYRGGVDNEHQGPRGMLMYGHNSAGKSTFLKSVGLGIWLAQVGMYVPADEFEFIPFTKLFSKMGASDNLYKGHSTFVVEMMELRHFLHYADSSTLLLCDELTAGTETSSASGIVASTISHLLHSNSYFLFTTHLHTLQTFTDIFQHPKLSVVHFPMERKWNETRQEWEWKFGRRYIQGIGPMLYGIEIAETLDMDSEFIQKAFHYRQQLLLGAEEKKTMELLLPSSASSPSSPSTGPLLIPTKKSRYHSGLYMMACTKCGSKHNLHTHHRTPQKEATKDGYIGNFHKNALFNLQVLCNVCHEKEHK</sequence>
<dbReference type="SUPFAM" id="SSF55271">
    <property type="entry name" value="DNA repair protein MutS, domain I"/>
    <property type="match status" value="1"/>
</dbReference>
<keyword evidence="2" id="KW-0547">Nucleotide-binding</keyword>
<evidence type="ECO:0000313" key="8">
    <source>
        <dbReference type="EMBL" id="QHT10109.1"/>
    </source>
</evidence>
<dbReference type="GO" id="GO:0032301">
    <property type="term" value="C:MutSalpha complex"/>
    <property type="evidence" value="ECO:0007669"/>
    <property type="project" value="TreeGrafter"/>
</dbReference>
<dbReference type="PANTHER" id="PTHR11361:SF148">
    <property type="entry name" value="DNA MISMATCH REPAIR PROTEIN MSH6"/>
    <property type="match status" value="1"/>
</dbReference>
<keyword evidence="3" id="KW-0227">DNA damage</keyword>
<evidence type="ECO:0000259" key="6">
    <source>
        <dbReference type="SMART" id="SM00533"/>
    </source>
</evidence>
<dbReference type="InterPro" id="IPR027417">
    <property type="entry name" value="P-loop_NTPase"/>
</dbReference>
<dbReference type="AlphaFoldDB" id="A0A6C0D2I5"/>
<accession>A0A6C0D2I5</accession>
<reference evidence="8" key="1">
    <citation type="journal article" date="2020" name="Nature">
        <title>Giant virus diversity and host interactions through global metagenomics.</title>
        <authorList>
            <person name="Schulz F."/>
            <person name="Roux S."/>
            <person name="Paez-Espino D."/>
            <person name="Jungbluth S."/>
            <person name="Walsh D.A."/>
            <person name="Denef V.J."/>
            <person name="McMahon K.D."/>
            <person name="Konstantinidis K.T."/>
            <person name="Eloe-Fadrosh E.A."/>
            <person name="Kyrpides N.C."/>
            <person name="Woyke T."/>
        </authorList>
    </citation>
    <scope>NUCLEOTIDE SEQUENCE</scope>
    <source>
        <strain evidence="8">GVMAG-M-3300023174-104</strain>
    </source>
</reference>
<dbReference type="InterPro" id="IPR007695">
    <property type="entry name" value="DNA_mismatch_repair_MutS-lik_N"/>
</dbReference>
<dbReference type="InterPro" id="IPR017261">
    <property type="entry name" value="DNA_mismatch_repair_MutS/MSH"/>
</dbReference>
<dbReference type="Pfam" id="PF01624">
    <property type="entry name" value="MutS_I"/>
    <property type="match status" value="1"/>
</dbReference>
<dbReference type="PANTHER" id="PTHR11361">
    <property type="entry name" value="DNA MISMATCH REPAIR PROTEIN MUTS FAMILY MEMBER"/>
    <property type="match status" value="1"/>
</dbReference>
<dbReference type="EMBL" id="MN739518">
    <property type="protein sequence ID" value="QHT10109.1"/>
    <property type="molecule type" value="Genomic_DNA"/>
</dbReference>
<dbReference type="InterPro" id="IPR016151">
    <property type="entry name" value="DNA_mismatch_repair_MutS_N"/>
</dbReference>
<dbReference type="Pfam" id="PF00488">
    <property type="entry name" value="MutS_V"/>
    <property type="match status" value="1"/>
</dbReference>
<dbReference type="Gene3D" id="3.40.50.300">
    <property type="entry name" value="P-loop containing nucleotide triphosphate hydrolases"/>
    <property type="match status" value="1"/>
</dbReference>
<dbReference type="SUPFAM" id="SSF52540">
    <property type="entry name" value="P-loop containing nucleoside triphosphate hydrolases"/>
    <property type="match status" value="1"/>
</dbReference>
<evidence type="ECO:0008006" key="9">
    <source>
        <dbReference type="Google" id="ProtNLM"/>
    </source>
</evidence>
<dbReference type="Gene3D" id="1.10.1420.10">
    <property type="match status" value="2"/>
</dbReference>
<dbReference type="InterPro" id="IPR045076">
    <property type="entry name" value="MutS"/>
</dbReference>
<proteinExistence type="inferred from homology"/>
<dbReference type="InterPro" id="IPR000432">
    <property type="entry name" value="DNA_mismatch_repair_MutS_C"/>
</dbReference>
<dbReference type="GO" id="GO:0140664">
    <property type="term" value="F:ATP-dependent DNA damage sensor activity"/>
    <property type="evidence" value="ECO:0007669"/>
    <property type="project" value="InterPro"/>
</dbReference>
<feature type="domain" description="DNA mismatch repair protein MutS core" evidence="6">
    <location>
        <begin position="341"/>
        <end position="669"/>
    </location>
</feature>
<dbReference type="GO" id="GO:0006298">
    <property type="term" value="P:mismatch repair"/>
    <property type="evidence" value="ECO:0007669"/>
    <property type="project" value="InterPro"/>
</dbReference>
<evidence type="ECO:0000259" key="7">
    <source>
        <dbReference type="SMART" id="SM00534"/>
    </source>
</evidence>
<dbReference type="SMART" id="SM00534">
    <property type="entry name" value="MUTSac"/>
    <property type="match status" value="1"/>
</dbReference>
<dbReference type="InterPro" id="IPR036187">
    <property type="entry name" value="DNA_mismatch_repair_MutS_sf"/>
</dbReference>
<dbReference type="GO" id="GO:0005524">
    <property type="term" value="F:ATP binding"/>
    <property type="evidence" value="ECO:0007669"/>
    <property type="project" value="UniProtKB-KW"/>
</dbReference>